<name>A0AAV2JKW8_KNICA</name>
<evidence type="ECO:0000256" key="1">
    <source>
        <dbReference type="SAM" id="MobiDB-lite"/>
    </source>
</evidence>
<dbReference type="Proteomes" id="UP001497482">
    <property type="component" value="Chromosome 13"/>
</dbReference>
<protein>
    <submittedName>
        <fullName evidence="2">Uncharacterized protein</fullName>
    </submittedName>
</protein>
<proteinExistence type="predicted"/>
<dbReference type="AlphaFoldDB" id="A0AAV2JKW8"/>
<organism evidence="2 3">
    <name type="scientific">Knipowitschia caucasica</name>
    <name type="common">Caucasian dwarf goby</name>
    <name type="synonym">Pomatoschistus caucasicus</name>
    <dbReference type="NCBI Taxonomy" id="637954"/>
    <lineage>
        <taxon>Eukaryota</taxon>
        <taxon>Metazoa</taxon>
        <taxon>Chordata</taxon>
        <taxon>Craniata</taxon>
        <taxon>Vertebrata</taxon>
        <taxon>Euteleostomi</taxon>
        <taxon>Actinopterygii</taxon>
        <taxon>Neopterygii</taxon>
        <taxon>Teleostei</taxon>
        <taxon>Neoteleostei</taxon>
        <taxon>Acanthomorphata</taxon>
        <taxon>Gobiaria</taxon>
        <taxon>Gobiiformes</taxon>
        <taxon>Gobioidei</taxon>
        <taxon>Gobiidae</taxon>
        <taxon>Gobiinae</taxon>
        <taxon>Knipowitschia</taxon>
    </lineage>
</organism>
<sequence length="104" mass="11268">MVSTSTEPTGVQPKHISTTSPSDSSSSKGRVFEARAEAVCTKPAALNGPMAAVDHLKQAAAAVQVSRDLASLGGHSDHTDAERWTTSEFNKRIWCPEKVWFYHL</sequence>
<evidence type="ECO:0000313" key="2">
    <source>
        <dbReference type="EMBL" id="CAL1578311.1"/>
    </source>
</evidence>
<dbReference type="EMBL" id="OZ035835">
    <property type="protein sequence ID" value="CAL1578311.1"/>
    <property type="molecule type" value="Genomic_DNA"/>
</dbReference>
<accession>A0AAV2JKW8</accession>
<feature type="compositionally biased region" description="Low complexity" evidence="1">
    <location>
        <begin position="17"/>
        <end position="27"/>
    </location>
</feature>
<gene>
    <name evidence="2" type="ORF">KC01_LOCUS9471</name>
</gene>
<reference evidence="2 3" key="1">
    <citation type="submission" date="2024-04" db="EMBL/GenBank/DDBJ databases">
        <authorList>
            <person name="Waldvogel A.-M."/>
            <person name="Schoenle A."/>
        </authorList>
    </citation>
    <scope>NUCLEOTIDE SEQUENCE [LARGE SCALE GENOMIC DNA]</scope>
</reference>
<keyword evidence="3" id="KW-1185">Reference proteome</keyword>
<evidence type="ECO:0000313" key="3">
    <source>
        <dbReference type="Proteomes" id="UP001497482"/>
    </source>
</evidence>
<feature type="region of interest" description="Disordered" evidence="1">
    <location>
        <begin position="1"/>
        <end position="31"/>
    </location>
</feature>